<keyword evidence="15" id="KW-1185">Reference proteome</keyword>
<reference evidence="14 15" key="1">
    <citation type="submission" date="2019-06" db="EMBL/GenBank/DDBJ databases">
        <title>Genomic Encyclopedia of Type Strains, Phase IV (KMG-V): Genome sequencing to study the core and pangenomes of soil and plant-associated prokaryotes.</title>
        <authorList>
            <person name="Whitman W."/>
        </authorList>
    </citation>
    <scope>NUCLEOTIDE SEQUENCE [LARGE SCALE GENOMIC DNA]</scope>
    <source>
        <strain evidence="14 15">BR 11865</strain>
    </source>
</reference>
<proteinExistence type="predicted"/>
<protein>
    <recommendedName>
        <fullName evidence="2">histidine kinase</fullName>
        <ecNumber evidence="2">2.7.13.3</ecNumber>
    </recommendedName>
</protein>
<dbReference type="Pfam" id="PF02518">
    <property type="entry name" value="HATPase_c"/>
    <property type="match status" value="1"/>
</dbReference>
<dbReference type="InterPro" id="IPR000700">
    <property type="entry name" value="PAS-assoc_C"/>
</dbReference>
<dbReference type="PANTHER" id="PTHR43047:SF64">
    <property type="entry name" value="HISTIDINE KINASE CONTAINING CHEY-HOMOLOGOUS RECEIVER DOMAIN AND PAS DOMAIN-RELATED"/>
    <property type="match status" value="1"/>
</dbReference>
<dbReference type="Proteomes" id="UP000316545">
    <property type="component" value="Unassembled WGS sequence"/>
</dbReference>
<dbReference type="InterPro" id="IPR004358">
    <property type="entry name" value="Sig_transdc_His_kin-like_C"/>
</dbReference>
<dbReference type="InterPro" id="IPR011006">
    <property type="entry name" value="CheY-like_superfamily"/>
</dbReference>
<keyword evidence="4" id="KW-0808">Transferase</keyword>
<keyword evidence="8" id="KW-0175">Coiled coil</keyword>
<dbReference type="PANTHER" id="PTHR43047">
    <property type="entry name" value="TWO-COMPONENT HISTIDINE PROTEIN KINASE"/>
    <property type="match status" value="1"/>
</dbReference>
<dbReference type="Gene3D" id="3.40.50.2300">
    <property type="match status" value="1"/>
</dbReference>
<evidence type="ECO:0000256" key="8">
    <source>
        <dbReference type="SAM" id="Coils"/>
    </source>
</evidence>
<evidence type="ECO:0000259" key="12">
    <source>
        <dbReference type="PROSITE" id="PS50112"/>
    </source>
</evidence>
<evidence type="ECO:0000313" key="14">
    <source>
        <dbReference type="EMBL" id="TWB27006.1"/>
    </source>
</evidence>
<dbReference type="Gene3D" id="3.30.450.20">
    <property type="entry name" value="PAS domain"/>
    <property type="match status" value="1"/>
</dbReference>
<dbReference type="Gene3D" id="1.10.287.130">
    <property type="match status" value="1"/>
</dbReference>
<name>A0A560FZE0_9PROT</name>
<dbReference type="GO" id="GO:0000155">
    <property type="term" value="F:phosphorelay sensor kinase activity"/>
    <property type="evidence" value="ECO:0007669"/>
    <property type="project" value="InterPro"/>
</dbReference>
<dbReference type="CDD" id="cd16922">
    <property type="entry name" value="HATPase_EvgS-ArcB-TorS-like"/>
    <property type="match status" value="1"/>
</dbReference>
<keyword evidence="6" id="KW-0902">Two-component regulatory system</keyword>
<dbReference type="InterPro" id="IPR001789">
    <property type="entry name" value="Sig_transdc_resp-reg_receiver"/>
</dbReference>
<feature type="domain" description="PAS" evidence="12">
    <location>
        <begin position="98"/>
        <end position="168"/>
    </location>
</feature>
<comment type="catalytic activity">
    <reaction evidence="1">
        <text>ATP + protein L-histidine = ADP + protein N-phospho-L-histidine.</text>
        <dbReference type="EC" id="2.7.13.3"/>
    </reaction>
</comment>
<sequence>MDKTKIETDGLDGRVPPTRKVRFFAWPVAGLAIAVAFVAGHERAHVPMLSAWTYMPLAAFFLSAVLGAAVWRAILRRQEKMEAGWRRKVKEMADAQRDGAILAAIVTSSDDAIVSKTLDGLITSWNPGAERMFGYTAAEVIGRPVTALFPPELLPEEAGILDRIRKGEIVGHFDTVRCHKGGRRVDVSLTVSPVRDTRGVIVGASKIARDIGERKRATQELERYRLDLEAQVAERTREIATANRMLEGALKEARAANEAKTRFLANMSHEIRTPMNAVLGFIGLVLERETGMETRRQLLMAHKAAKSLLALINDILDLSRLQSGGLTLEPMIFDLRGELRACIDLMREKAREKDISLQFDYADDLPLSHLGDPVRVRQIVTNLLANAIKFTQAGRILLKARPVAHGMVEIAVADTGVGLTAQQAAHVFDRFHQMDDAATRRFSGLGLGVSICKELADLMGGTVGVESEPGVGSTFRARLPLPAASSRMAALSAPSSLCPEVAMRPDAMPYRRFKVLLADDVPENLELAEIYLLAQGHDVTRAHDGREAVDKARQHAFDIILMDVQMPRLSGKAAVRLIREFERETGRHVPVIALSANDCPAERRECLEAGMTAYMTKPLDFDALGALAQQLVPHDGGEPMPAPGLRVGPLARATPQLAQEMTALCQVLESDDPDLIEPVLDRLGPAGLELKALLPLRRLVADFEFAQARALATGMAGAMAGAAAEGGHQGEGARG</sequence>
<dbReference type="PROSITE" id="PS50113">
    <property type="entry name" value="PAC"/>
    <property type="match status" value="1"/>
</dbReference>
<dbReference type="SUPFAM" id="SSF47384">
    <property type="entry name" value="Homodimeric domain of signal transducing histidine kinase"/>
    <property type="match status" value="1"/>
</dbReference>
<keyword evidence="9" id="KW-0472">Membrane</keyword>
<dbReference type="SUPFAM" id="SSF52172">
    <property type="entry name" value="CheY-like"/>
    <property type="match status" value="1"/>
</dbReference>
<feature type="domain" description="PAC" evidence="13">
    <location>
        <begin position="169"/>
        <end position="223"/>
    </location>
</feature>
<feature type="coiled-coil region" evidence="8">
    <location>
        <begin position="214"/>
        <end position="259"/>
    </location>
</feature>
<dbReference type="EMBL" id="VITO01000007">
    <property type="protein sequence ID" value="TWB27006.1"/>
    <property type="molecule type" value="Genomic_DNA"/>
</dbReference>
<dbReference type="FunFam" id="3.30.565.10:FF:000010">
    <property type="entry name" value="Sensor histidine kinase RcsC"/>
    <property type="match status" value="1"/>
</dbReference>
<dbReference type="InterPro" id="IPR036097">
    <property type="entry name" value="HisK_dim/P_sf"/>
</dbReference>
<dbReference type="CDD" id="cd00130">
    <property type="entry name" value="PAS"/>
    <property type="match status" value="1"/>
</dbReference>
<dbReference type="RefSeq" id="WP_145617249.1">
    <property type="nucleotide sequence ID" value="NZ_JAYNFR010000011.1"/>
</dbReference>
<dbReference type="PRINTS" id="PR00344">
    <property type="entry name" value="BCTRLSENSOR"/>
</dbReference>
<dbReference type="AlphaFoldDB" id="A0A560FZE0"/>
<dbReference type="SMART" id="SM00388">
    <property type="entry name" value="HisKA"/>
    <property type="match status" value="1"/>
</dbReference>
<organism evidence="14 15">
    <name type="scientific">Nitrospirillum amazonense</name>
    <dbReference type="NCBI Taxonomy" id="28077"/>
    <lineage>
        <taxon>Bacteria</taxon>
        <taxon>Pseudomonadati</taxon>
        <taxon>Pseudomonadota</taxon>
        <taxon>Alphaproteobacteria</taxon>
        <taxon>Rhodospirillales</taxon>
        <taxon>Azospirillaceae</taxon>
        <taxon>Nitrospirillum</taxon>
    </lineage>
</organism>
<comment type="caution">
    <text evidence="14">The sequence shown here is derived from an EMBL/GenBank/DDBJ whole genome shotgun (WGS) entry which is preliminary data.</text>
</comment>
<evidence type="ECO:0000256" key="2">
    <source>
        <dbReference type="ARBA" id="ARBA00012438"/>
    </source>
</evidence>
<dbReference type="PROSITE" id="PS50110">
    <property type="entry name" value="RESPONSE_REGULATORY"/>
    <property type="match status" value="1"/>
</dbReference>
<feature type="transmembrane region" description="Helical" evidence="9">
    <location>
        <begin position="21"/>
        <end position="39"/>
    </location>
</feature>
<dbReference type="Pfam" id="PF00512">
    <property type="entry name" value="HisKA"/>
    <property type="match status" value="1"/>
</dbReference>
<dbReference type="InterPro" id="IPR005467">
    <property type="entry name" value="His_kinase_dom"/>
</dbReference>
<keyword evidence="9" id="KW-0812">Transmembrane</keyword>
<dbReference type="CDD" id="cd00082">
    <property type="entry name" value="HisKA"/>
    <property type="match status" value="1"/>
</dbReference>
<keyword evidence="5" id="KW-0418">Kinase</keyword>
<dbReference type="NCBIfam" id="TIGR00229">
    <property type="entry name" value="sensory_box"/>
    <property type="match status" value="1"/>
</dbReference>
<evidence type="ECO:0000256" key="6">
    <source>
        <dbReference type="ARBA" id="ARBA00023012"/>
    </source>
</evidence>
<feature type="modified residue" description="4-aspartylphosphate" evidence="7">
    <location>
        <position position="563"/>
    </location>
</feature>
<dbReference type="CDD" id="cd17546">
    <property type="entry name" value="REC_hyHK_CKI1_RcsC-like"/>
    <property type="match status" value="1"/>
</dbReference>
<dbReference type="Pfam" id="PF13426">
    <property type="entry name" value="PAS_9"/>
    <property type="match status" value="1"/>
</dbReference>
<dbReference type="Pfam" id="PF00072">
    <property type="entry name" value="Response_reg"/>
    <property type="match status" value="1"/>
</dbReference>
<dbReference type="PROSITE" id="PS50112">
    <property type="entry name" value="PAS"/>
    <property type="match status" value="1"/>
</dbReference>
<evidence type="ECO:0000313" key="15">
    <source>
        <dbReference type="Proteomes" id="UP000316545"/>
    </source>
</evidence>
<evidence type="ECO:0000259" key="13">
    <source>
        <dbReference type="PROSITE" id="PS50113"/>
    </source>
</evidence>
<dbReference type="SUPFAM" id="SSF55785">
    <property type="entry name" value="PYP-like sensor domain (PAS domain)"/>
    <property type="match status" value="1"/>
</dbReference>
<evidence type="ECO:0000259" key="10">
    <source>
        <dbReference type="PROSITE" id="PS50109"/>
    </source>
</evidence>
<keyword evidence="3 7" id="KW-0597">Phosphoprotein</keyword>
<dbReference type="SMART" id="SM00387">
    <property type="entry name" value="HATPase_c"/>
    <property type="match status" value="1"/>
</dbReference>
<feature type="domain" description="Response regulatory" evidence="11">
    <location>
        <begin position="514"/>
        <end position="632"/>
    </location>
</feature>
<accession>A0A560FZE0</accession>
<dbReference type="PROSITE" id="PS50109">
    <property type="entry name" value="HIS_KIN"/>
    <property type="match status" value="1"/>
</dbReference>
<dbReference type="InterPro" id="IPR003661">
    <property type="entry name" value="HisK_dim/P_dom"/>
</dbReference>
<evidence type="ECO:0000256" key="3">
    <source>
        <dbReference type="ARBA" id="ARBA00022553"/>
    </source>
</evidence>
<dbReference type="EC" id="2.7.13.3" evidence="2"/>
<dbReference type="Gene3D" id="3.30.565.10">
    <property type="entry name" value="Histidine kinase-like ATPase, C-terminal domain"/>
    <property type="match status" value="1"/>
</dbReference>
<evidence type="ECO:0000256" key="4">
    <source>
        <dbReference type="ARBA" id="ARBA00022679"/>
    </source>
</evidence>
<dbReference type="InterPro" id="IPR036890">
    <property type="entry name" value="HATPase_C_sf"/>
</dbReference>
<gene>
    <name evidence="14" type="ORF">FBZ88_107173</name>
</gene>
<evidence type="ECO:0000256" key="1">
    <source>
        <dbReference type="ARBA" id="ARBA00000085"/>
    </source>
</evidence>
<evidence type="ECO:0000256" key="7">
    <source>
        <dbReference type="PROSITE-ProRule" id="PRU00169"/>
    </source>
</evidence>
<evidence type="ECO:0000256" key="9">
    <source>
        <dbReference type="SAM" id="Phobius"/>
    </source>
</evidence>
<dbReference type="SMART" id="SM00091">
    <property type="entry name" value="PAS"/>
    <property type="match status" value="1"/>
</dbReference>
<evidence type="ECO:0000259" key="11">
    <source>
        <dbReference type="PROSITE" id="PS50110"/>
    </source>
</evidence>
<dbReference type="InterPro" id="IPR003594">
    <property type="entry name" value="HATPase_dom"/>
</dbReference>
<dbReference type="InterPro" id="IPR035965">
    <property type="entry name" value="PAS-like_dom_sf"/>
</dbReference>
<dbReference type="SMART" id="SM00448">
    <property type="entry name" value="REC"/>
    <property type="match status" value="1"/>
</dbReference>
<feature type="transmembrane region" description="Helical" evidence="9">
    <location>
        <begin position="51"/>
        <end position="71"/>
    </location>
</feature>
<evidence type="ECO:0000256" key="5">
    <source>
        <dbReference type="ARBA" id="ARBA00022777"/>
    </source>
</evidence>
<dbReference type="SUPFAM" id="SSF55874">
    <property type="entry name" value="ATPase domain of HSP90 chaperone/DNA topoisomerase II/histidine kinase"/>
    <property type="match status" value="1"/>
</dbReference>
<feature type="domain" description="Histidine kinase" evidence="10">
    <location>
        <begin position="266"/>
        <end position="483"/>
    </location>
</feature>
<keyword evidence="9" id="KW-1133">Transmembrane helix</keyword>
<dbReference type="InterPro" id="IPR000014">
    <property type="entry name" value="PAS"/>
</dbReference>